<dbReference type="InterPro" id="IPR000873">
    <property type="entry name" value="AMP-dep_synth/lig_dom"/>
</dbReference>
<evidence type="ECO:0000256" key="1">
    <source>
        <dbReference type="ARBA" id="ARBA00006432"/>
    </source>
</evidence>
<dbReference type="STRING" id="1123291.SAMN04490355_100618"/>
<dbReference type="InterPro" id="IPR045851">
    <property type="entry name" value="AMP-bd_C_sf"/>
</dbReference>
<proteinExistence type="inferred from homology"/>
<feature type="domain" description="AMP-dependent synthetase/ligase" evidence="3">
    <location>
        <begin position="36"/>
        <end position="397"/>
    </location>
</feature>
<evidence type="ECO:0000256" key="2">
    <source>
        <dbReference type="ARBA" id="ARBA00022598"/>
    </source>
</evidence>
<dbReference type="SUPFAM" id="SSF56801">
    <property type="entry name" value="Acetyl-CoA synthetase-like"/>
    <property type="match status" value="1"/>
</dbReference>
<keyword evidence="6" id="KW-1185">Reference proteome</keyword>
<dbReference type="OrthoDB" id="9778383at2"/>
<dbReference type="EMBL" id="FOTS01000006">
    <property type="protein sequence ID" value="SFL48008.1"/>
    <property type="molecule type" value="Genomic_DNA"/>
</dbReference>
<protein>
    <submittedName>
        <fullName evidence="5">Acyl-CoA synthetase</fullName>
    </submittedName>
</protein>
<dbReference type="GO" id="GO:0016878">
    <property type="term" value="F:acid-thiol ligase activity"/>
    <property type="evidence" value="ECO:0007669"/>
    <property type="project" value="UniProtKB-ARBA"/>
</dbReference>
<organism evidence="5 6">
    <name type="scientific">Pelosinus propionicus DSM 13327</name>
    <dbReference type="NCBI Taxonomy" id="1123291"/>
    <lineage>
        <taxon>Bacteria</taxon>
        <taxon>Bacillati</taxon>
        <taxon>Bacillota</taxon>
        <taxon>Negativicutes</taxon>
        <taxon>Selenomonadales</taxon>
        <taxon>Sporomusaceae</taxon>
        <taxon>Pelosinus</taxon>
    </lineage>
</organism>
<dbReference type="Pfam" id="PF13193">
    <property type="entry name" value="AMP-binding_C"/>
    <property type="match status" value="1"/>
</dbReference>
<evidence type="ECO:0000259" key="3">
    <source>
        <dbReference type="Pfam" id="PF00501"/>
    </source>
</evidence>
<evidence type="ECO:0000313" key="5">
    <source>
        <dbReference type="EMBL" id="SFL48008.1"/>
    </source>
</evidence>
<dbReference type="NCBIfam" id="NF004758">
    <property type="entry name" value="PRK06087.1"/>
    <property type="match status" value="1"/>
</dbReference>
<dbReference type="InterPro" id="IPR020845">
    <property type="entry name" value="AMP-binding_CS"/>
</dbReference>
<dbReference type="Gene3D" id="3.30.300.30">
    <property type="match status" value="1"/>
</dbReference>
<dbReference type="PROSITE" id="PS00455">
    <property type="entry name" value="AMP_BINDING"/>
    <property type="match status" value="1"/>
</dbReference>
<dbReference type="InterPro" id="IPR042099">
    <property type="entry name" value="ANL_N_sf"/>
</dbReference>
<dbReference type="InterPro" id="IPR025110">
    <property type="entry name" value="AMP-bd_C"/>
</dbReference>
<dbReference type="RefSeq" id="WP_090933277.1">
    <property type="nucleotide sequence ID" value="NZ_FOTS01000006.1"/>
</dbReference>
<dbReference type="Pfam" id="PF00501">
    <property type="entry name" value="AMP-binding"/>
    <property type="match status" value="1"/>
</dbReference>
<dbReference type="Gene3D" id="3.40.50.12780">
    <property type="entry name" value="N-terminal domain of ligase-like"/>
    <property type="match status" value="1"/>
</dbReference>
<dbReference type="PANTHER" id="PTHR43767:SF1">
    <property type="entry name" value="NONRIBOSOMAL PEPTIDE SYNTHASE PES1 (EUROFUNG)-RELATED"/>
    <property type="match status" value="1"/>
</dbReference>
<dbReference type="Proteomes" id="UP000199520">
    <property type="component" value="Unassembled WGS sequence"/>
</dbReference>
<sequence>MSSRLTSTEWRKREYRQKGYWGDATLADYWKMAVLSSPEKIAVVDLERTCYTYAELDDASDRVAAFLKDAGVIPGDFVSVQLPNWAEFTVIYVACLKVGAVINPILPCYRAEELLHILTTCESKVFFYAAEFRQFNYLKMVDLLVQTIPSLRETVMVEKEKTVNEGHTFTKVIQEYRPLASDTICKADDLAAVLFTSGTSGSPKGVMFTHNNIIASEKAFAAAFHFSNLDVMLMPAPVAHATGFHHGVTATFMFAAKSVLQDIFKPDTCLALIEREKCTCSMGAIPFVHDILCSLNKQRYDISSLRFFLCGGAPIPRHIVKEALDVGLKVLSVYGSTESVPHTAVGLHDPVEKVFNTDGVPVPGVEIRVVDKARHPLPAGIEGEQASRGPNVFIGYLKEPELTAQVLDDEGWYYSGDLCIMDDDGYIRITGRIKDVIIRGGENISSVEIENILLQFPNIREAGVVAMPDQRLGERICAYVVLNDADLGLTLEEVKSFFALKNVAKCKYPERIEIVEFLPQTPSGKIQKFVLRQDIIKKINLERLNRASI</sequence>
<evidence type="ECO:0000313" key="6">
    <source>
        <dbReference type="Proteomes" id="UP000199520"/>
    </source>
</evidence>
<accession>A0A1I4I0P4</accession>
<gene>
    <name evidence="5" type="ORF">SAMN04490355_100618</name>
</gene>
<dbReference type="InterPro" id="IPR050237">
    <property type="entry name" value="ATP-dep_AMP-bd_enzyme"/>
</dbReference>
<dbReference type="AlphaFoldDB" id="A0A1I4I0P4"/>
<feature type="domain" description="AMP-binding enzyme C-terminal" evidence="4">
    <location>
        <begin position="448"/>
        <end position="525"/>
    </location>
</feature>
<keyword evidence="2" id="KW-0436">Ligase</keyword>
<dbReference type="PANTHER" id="PTHR43767">
    <property type="entry name" value="LONG-CHAIN-FATTY-ACID--COA LIGASE"/>
    <property type="match status" value="1"/>
</dbReference>
<reference evidence="6" key="1">
    <citation type="submission" date="2016-10" db="EMBL/GenBank/DDBJ databases">
        <authorList>
            <person name="Varghese N."/>
            <person name="Submissions S."/>
        </authorList>
    </citation>
    <scope>NUCLEOTIDE SEQUENCE [LARGE SCALE GENOMIC DNA]</scope>
    <source>
        <strain evidence="6">DSM 13327</strain>
    </source>
</reference>
<dbReference type="FunFam" id="3.30.300.30:FF:000008">
    <property type="entry name" value="2,3-dihydroxybenzoate-AMP ligase"/>
    <property type="match status" value="1"/>
</dbReference>
<comment type="similarity">
    <text evidence="1">Belongs to the ATP-dependent AMP-binding enzyme family.</text>
</comment>
<evidence type="ECO:0000259" key="4">
    <source>
        <dbReference type="Pfam" id="PF13193"/>
    </source>
</evidence>
<name>A0A1I4I0P4_9FIRM</name>